<feature type="domain" description="Protein export membrane protein SecD/SecF C-terminal" evidence="10">
    <location>
        <begin position="434"/>
        <end position="601"/>
    </location>
</feature>
<feature type="domain" description="SecDF P1 head subdomain" evidence="13">
    <location>
        <begin position="300"/>
        <end position="429"/>
    </location>
</feature>
<dbReference type="PATRIC" id="fig|1249552.3.peg.1028"/>
<dbReference type="Gene3D" id="1.20.1640.10">
    <property type="entry name" value="Multidrug efflux transporter AcrB transmembrane domain"/>
    <property type="match status" value="1"/>
</dbReference>
<keyword evidence="15" id="KW-1185">Reference proteome</keyword>
<dbReference type="Pfam" id="PF07549">
    <property type="entry name" value="Sec_GG"/>
    <property type="match status" value="1"/>
</dbReference>
<feature type="transmembrane region" description="Helical" evidence="9">
    <location>
        <begin position="451"/>
        <end position="470"/>
    </location>
</feature>
<dbReference type="SUPFAM" id="SSF82866">
    <property type="entry name" value="Multidrug efflux transporter AcrB transmembrane domain"/>
    <property type="match status" value="1"/>
</dbReference>
<dbReference type="RefSeq" id="WP_058021204.1">
    <property type="nucleotide sequence ID" value="NZ_CP013189.1"/>
</dbReference>
<dbReference type="Gene3D" id="3.30.1360.200">
    <property type="match status" value="1"/>
</dbReference>
<dbReference type="GO" id="GO:0065002">
    <property type="term" value="P:intracellular protein transmembrane transport"/>
    <property type="evidence" value="ECO:0007669"/>
    <property type="project" value="UniProtKB-UniRule"/>
</dbReference>
<organism evidence="14 15">
    <name type="scientific">Pseudohongiella spirulinae</name>
    <dbReference type="NCBI Taxonomy" id="1249552"/>
    <lineage>
        <taxon>Bacteria</taxon>
        <taxon>Pseudomonadati</taxon>
        <taxon>Pseudomonadota</taxon>
        <taxon>Gammaproteobacteria</taxon>
        <taxon>Pseudomonadales</taxon>
        <taxon>Pseudohongiellaceae</taxon>
        <taxon>Pseudohongiella</taxon>
    </lineage>
</organism>
<dbReference type="InterPro" id="IPR027398">
    <property type="entry name" value="SecD-TM"/>
</dbReference>
<evidence type="ECO:0000256" key="4">
    <source>
        <dbReference type="ARBA" id="ARBA00022692"/>
    </source>
</evidence>
<comment type="subunit">
    <text evidence="9">Forms a complex with SecF. Part of the essential Sec protein translocation apparatus which comprises SecA, SecYEG and auxiliary proteins SecDF-YajC and YidC.</text>
</comment>
<keyword evidence="6 9" id="KW-1133">Transmembrane helix</keyword>
<dbReference type="Pfam" id="PF13721">
    <property type="entry name" value="SecD-TM1"/>
    <property type="match status" value="1"/>
</dbReference>
<dbReference type="InterPro" id="IPR048634">
    <property type="entry name" value="SecD_SecF_C"/>
</dbReference>
<evidence type="ECO:0000313" key="15">
    <source>
        <dbReference type="Proteomes" id="UP000065641"/>
    </source>
</evidence>
<dbReference type="InterPro" id="IPR054384">
    <property type="entry name" value="SecDF_P1_head"/>
</dbReference>
<dbReference type="GO" id="GO:0043952">
    <property type="term" value="P:protein transport by the Sec complex"/>
    <property type="evidence" value="ECO:0007669"/>
    <property type="project" value="UniProtKB-UniRule"/>
</dbReference>
<protein>
    <recommendedName>
        <fullName evidence="9">Protein translocase subunit SecD</fullName>
    </recommendedName>
</protein>
<dbReference type="GO" id="GO:0006605">
    <property type="term" value="P:protein targeting"/>
    <property type="evidence" value="ECO:0007669"/>
    <property type="project" value="UniProtKB-UniRule"/>
</dbReference>
<evidence type="ECO:0000259" key="12">
    <source>
        <dbReference type="Pfam" id="PF21760"/>
    </source>
</evidence>
<dbReference type="GO" id="GO:0015450">
    <property type="term" value="F:protein-transporting ATPase activity"/>
    <property type="evidence" value="ECO:0007669"/>
    <property type="project" value="InterPro"/>
</dbReference>
<proteinExistence type="inferred from homology"/>
<evidence type="ECO:0000256" key="8">
    <source>
        <dbReference type="ARBA" id="ARBA00023136"/>
    </source>
</evidence>
<feature type="transmembrane region" description="Helical" evidence="9">
    <location>
        <begin position="574"/>
        <end position="598"/>
    </location>
</feature>
<dbReference type="EMBL" id="CP013189">
    <property type="protein sequence ID" value="ALO45687.1"/>
    <property type="molecule type" value="Genomic_DNA"/>
</dbReference>
<evidence type="ECO:0000259" key="10">
    <source>
        <dbReference type="Pfam" id="PF02355"/>
    </source>
</evidence>
<evidence type="ECO:0000259" key="13">
    <source>
        <dbReference type="Pfam" id="PF22599"/>
    </source>
</evidence>
<comment type="subcellular location">
    <subcellularLocation>
        <location evidence="1 9">Cell membrane</location>
        <topology evidence="1 9">Multi-pass membrane protein</topology>
    </subcellularLocation>
</comment>
<name>A0A0S2KBH6_9GAMM</name>
<keyword evidence="8 9" id="KW-0472">Membrane</keyword>
<dbReference type="InterPro" id="IPR005791">
    <property type="entry name" value="SecD"/>
</dbReference>
<dbReference type="Gene3D" id="3.30.70.3400">
    <property type="match status" value="2"/>
</dbReference>
<evidence type="ECO:0000256" key="9">
    <source>
        <dbReference type="HAMAP-Rule" id="MF_01463"/>
    </source>
</evidence>
<evidence type="ECO:0000256" key="3">
    <source>
        <dbReference type="ARBA" id="ARBA00022475"/>
    </source>
</evidence>
<dbReference type="InterPro" id="IPR001036">
    <property type="entry name" value="Acrflvin-R"/>
</dbReference>
<dbReference type="STRING" id="1249552.PS2015_1021"/>
<evidence type="ECO:0000256" key="7">
    <source>
        <dbReference type="ARBA" id="ARBA00023010"/>
    </source>
</evidence>
<dbReference type="InterPro" id="IPR048631">
    <property type="entry name" value="SecD_1st"/>
</dbReference>
<dbReference type="InterPro" id="IPR022646">
    <property type="entry name" value="SecD/SecF_CS"/>
</dbReference>
<evidence type="ECO:0000256" key="6">
    <source>
        <dbReference type="ARBA" id="ARBA00022989"/>
    </source>
</evidence>
<comment type="similarity">
    <text evidence="9">Belongs to the SecD/SecF family. SecD subfamily.</text>
</comment>
<feature type="domain" description="Protein translocase subunit SecDF P1" evidence="12">
    <location>
        <begin position="232"/>
        <end position="286"/>
    </location>
</feature>
<comment type="function">
    <text evidence="9">Part of the Sec protein translocase complex. Interacts with the SecYEG preprotein conducting channel. SecDF uses the proton motive force (PMF) to complete protein translocation after the ATP-dependent function of SecA.</text>
</comment>
<dbReference type="HAMAP" id="MF_01463_B">
    <property type="entry name" value="SecD_B"/>
    <property type="match status" value="1"/>
</dbReference>
<keyword evidence="3 9" id="KW-1003">Cell membrane</keyword>
<dbReference type="PRINTS" id="PR00702">
    <property type="entry name" value="ACRIFLAVINRP"/>
</dbReference>
<dbReference type="InterPro" id="IPR022813">
    <property type="entry name" value="SecD/SecF_arch_bac"/>
</dbReference>
<evidence type="ECO:0000256" key="2">
    <source>
        <dbReference type="ARBA" id="ARBA00022448"/>
    </source>
</evidence>
<accession>A0A0S2KBH6</accession>
<dbReference type="AlphaFoldDB" id="A0A0S2KBH6"/>
<evidence type="ECO:0000313" key="14">
    <source>
        <dbReference type="EMBL" id="ALO45687.1"/>
    </source>
</evidence>
<feature type="transmembrane region" description="Helical" evidence="9">
    <location>
        <begin position="477"/>
        <end position="497"/>
    </location>
</feature>
<dbReference type="FunFam" id="1.20.1640.10:FF:000004">
    <property type="entry name" value="Protein translocase subunit SecD"/>
    <property type="match status" value="1"/>
</dbReference>
<dbReference type="PANTHER" id="PTHR30081">
    <property type="entry name" value="PROTEIN-EXPORT MEMBRANE PROTEIN SEC"/>
    <property type="match status" value="1"/>
</dbReference>
<dbReference type="NCBIfam" id="TIGR01129">
    <property type="entry name" value="secD"/>
    <property type="match status" value="1"/>
</dbReference>
<keyword evidence="2 9" id="KW-0813">Transport</keyword>
<dbReference type="Pfam" id="PF22599">
    <property type="entry name" value="SecDF_P1_head"/>
    <property type="match status" value="1"/>
</dbReference>
<dbReference type="Proteomes" id="UP000065641">
    <property type="component" value="Chromosome"/>
</dbReference>
<sequence length="618" mass="67801">MLNKFPLWKNILVATIVLLGLIYASPNLFPDDPAIQISHENIEVTEIDVGMATDALRAAGIDFFGDELTDVGGLIRFNSLDDQLRGKSVIEQNLGSGYIVALNLAPTTPGFLQAMGAGKMNLGLDLQGGVHFLMEVDMETALRRRMENTLSTIRQELRNERIRARSITLEEINLIELAFDDEESRNQARSIVRDNFVDLQIQARERAGRYLLALSMTPENVLQLERDTIAANQTSILNRVDSLGVAEPVVQQQGPNRIVVELPGVQDTAQAKRILQRIATLQFHLEAGPGASPGTYETYEYQGQQIRVNNDVILQGDRISNVRSALDQYGQPQVVINLDAQGGSQFNRITRENIGNLMDILLIETRTRTVLEPDENGEMVERQETYEERRLISHAVIRAALGREFVITGLSAREANDLSLLIRSGALAAPMYFIEERTVGPSLGAENIAQGSQAVLLGYILVLSFMLYYYRLFGLAANIALVINVILLVSIMSIISATLTLPGIFGIVLTIGMAVDANVLIFTRIREEIVSGLSPQNAISSGFDRAFSTIVDANLTTFLVAMVLFTVGTGPVKGFAVTLMVGIVTSMFSAIMVTRAIVNLMYGGRKVQSLSIGPFIKA</sequence>
<keyword evidence="4 9" id="KW-0812">Transmembrane</keyword>
<feature type="transmembrane region" description="Helical" evidence="9">
    <location>
        <begin position="503"/>
        <end position="525"/>
    </location>
</feature>
<keyword evidence="7 9" id="KW-0811">Translocation</keyword>
<dbReference type="KEGG" id="pspi:PS2015_1021"/>
<comment type="caution">
    <text evidence="9">Lacks conserved residue(s) required for the propagation of feature annotation.</text>
</comment>
<reference evidence="14 15" key="1">
    <citation type="submission" date="2015-11" db="EMBL/GenBank/DDBJ databases">
        <authorList>
            <person name="Zhang Y."/>
            <person name="Guo Z."/>
        </authorList>
    </citation>
    <scope>NUCLEOTIDE SEQUENCE [LARGE SCALE GENOMIC DNA]</scope>
    <source>
        <strain evidence="14 15">KCTC 32221</strain>
    </source>
</reference>
<evidence type="ECO:0000259" key="11">
    <source>
        <dbReference type="Pfam" id="PF13721"/>
    </source>
</evidence>
<evidence type="ECO:0000256" key="5">
    <source>
        <dbReference type="ARBA" id="ARBA00022927"/>
    </source>
</evidence>
<dbReference type="GO" id="GO:0005886">
    <property type="term" value="C:plasma membrane"/>
    <property type="evidence" value="ECO:0007669"/>
    <property type="project" value="UniProtKB-SubCell"/>
</dbReference>
<dbReference type="OrthoDB" id="9805019at2"/>
<dbReference type="NCBIfam" id="TIGR00916">
    <property type="entry name" value="2A0604s01"/>
    <property type="match status" value="1"/>
</dbReference>
<evidence type="ECO:0000256" key="1">
    <source>
        <dbReference type="ARBA" id="ARBA00004651"/>
    </source>
</evidence>
<keyword evidence="5 9" id="KW-0653">Protein transport</keyword>
<feature type="domain" description="SecD export protein N-terminal TM" evidence="11">
    <location>
        <begin position="2"/>
        <end position="102"/>
    </location>
</feature>
<dbReference type="InterPro" id="IPR055344">
    <property type="entry name" value="SecD_SecF_C_bact"/>
</dbReference>
<gene>
    <name evidence="9" type="primary">secD</name>
    <name evidence="14" type="ORF">PS2015_1021</name>
</gene>
<dbReference type="PANTHER" id="PTHR30081:SF1">
    <property type="entry name" value="PROTEIN TRANSLOCASE SUBUNIT SECD"/>
    <property type="match status" value="1"/>
</dbReference>
<dbReference type="Pfam" id="PF02355">
    <property type="entry name" value="SecD_SecF_C"/>
    <property type="match status" value="1"/>
</dbReference>
<feature type="transmembrane region" description="Helical" evidence="9">
    <location>
        <begin position="546"/>
        <end position="568"/>
    </location>
</feature>
<dbReference type="Pfam" id="PF21760">
    <property type="entry name" value="SecD_1st"/>
    <property type="match status" value="1"/>
</dbReference>